<proteinExistence type="inferred from homology"/>
<evidence type="ECO:0000256" key="8">
    <source>
        <dbReference type="PROSITE-ProRule" id="PRU00176"/>
    </source>
</evidence>
<dbReference type="InterPro" id="IPR035979">
    <property type="entry name" value="RBD_domain_sf"/>
</dbReference>
<dbReference type="CDD" id="cd12230">
    <property type="entry name" value="RRM1_U2AF65"/>
    <property type="match status" value="1"/>
</dbReference>
<evidence type="ECO:0000256" key="6">
    <source>
        <dbReference type="ARBA" id="ARBA00023187"/>
    </source>
</evidence>
<gene>
    <name evidence="12" type="ORF">MKW94_013593</name>
</gene>
<comment type="function">
    <text evidence="9">Necessary for the splicing of pre-mRNA.</text>
</comment>
<dbReference type="Gene3D" id="3.30.70.330">
    <property type="match status" value="3"/>
</dbReference>
<feature type="compositionally biased region" description="Basic residues" evidence="10">
    <location>
        <begin position="103"/>
        <end position="115"/>
    </location>
</feature>
<dbReference type="InterPro" id="IPR006529">
    <property type="entry name" value="U2AF_lg"/>
</dbReference>
<evidence type="ECO:0000256" key="1">
    <source>
        <dbReference type="ARBA" id="ARBA00004123"/>
    </source>
</evidence>
<dbReference type="EMBL" id="JAJJMA010204016">
    <property type="protein sequence ID" value="MCL7039700.1"/>
    <property type="molecule type" value="Genomic_DNA"/>
</dbReference>
<dbReference type="CDD" id="cd12231">
    <property type="entry name" value="RRM2_U2AF65"/>
    <property type="match status" value="1"/>
</dbReference>
<evidence type="ECO:0000313" key="12">
    <source>
        <dbReference type="EMBL" id="MCL7039700.1"/>
    </source>
</evidence>
<reference evidence="12" key="1">
    <citation type="submission" date="2022-03" db="EMBL/GenBank/DDBJ databases">
        <title>A functionally conserved STORR gene fusion in Papaver species that diverged 16.8 million years ago.</title>
        <authorList>
            <person name="Catania T."/>
        </authorList>
    </citation>
    <scope>NUCLEOTIDE SEQUENCE</scope>
    <source>
        <strain evidence="12">S-191538</strain>
    </source>
</reference>
<dbReference type="PROSITE" id="PS50102">
    <property type="entry name" value="RRM"/>
    <property type="match status" value="3"/>
</dbReference>
<dbReference type="CDD" id="cd12232">
    <property type="entry name" value="RRM3_U2AF65"/>
    <property type="match status" value="1"/>
</dbReference>
<feature type="domain" description="RRM" evidence="11">
    <location>
        <begin position="389"/>
        <end position="474"/>
    </location>
</feature>
<evidence type="ECO:0000256" key="4">
    <source>
        <dbReference type="ARBA" id="ARBA00022737"/>
    </source>
</evidence>
<protein>
    <recommendedName>
        <fullName evidence="9">Splicing factor U2af large subunit</fullName>
    </recommendedName>
    <alternativeName>
        <fullName evidence="9">U2 auxiliary factor 65 kDa subunit</fullName>
    </alternativeName>
    <alternativeName>
        <fullName evidence="9">U2 small nuclear ribonucleoprotein auxiliary factor large subunit (U2 snRNP auxiliary factor large subunit)</fullName>
    </alternativeName>
</protein>
<feature type="compositionally biased region" description="Basic and acidic residues" evidence="10">
    <location>
        <begin position="75"/>
        <end position="85"/>
    </location>
</feature>
<accession>A0AA41VEE7</accession>
<dbReference type="Proteomes" id="UP001177140">
    <property type="component" value="Unassembled WGS sequence"/>
</dbReference>
<keyword evidence="7 9" id="KW-0539">Nucleus</keyword>
<evidence type="ECO:0000256" key="10">
    <source>
        <dbReference type="SAM" id="MobiDB-lite"/>
    </source>
</evidence>
<feature type="region of interest" description="Disordered" evidence="10">
    <location>
        <begin position="21"/>
        <end position="137"/>
    </location>
</feature>
<evidence type="ECO:0000259" key="11">
    <source>
        <dbReference type="PROSITE" id="PS50102"/>
    </source>
</evidence>
<evidence type="ECO:0000256" key="9">
    <source>
        <dbReference type="RuleBase" id="RU364135"/>
    </source>
</evidence>
<dbReference type="FunFam" id="3.30.70.330:FF:000225">
    <property type="entry name" value="U2 snRNP auxiliary factor large subunit"/>
    <property type="match status" value="1"/>
</dbReference>
<dbReference type="Pfam" id="PF00076">
    <property type="entry name" value="RRM_1"/>
    <property type="match status" value="1"/>
</dbReference>
<dbReference type="SUPFAM" id="SSF54928">
    <property type="entry name" value="RNA-binding domain, RBD"/>
    <property type="match status" value="2"/>
</dbReference>
<feature type="compositionally biased region" description="Basic and acidic residues" evidence="10">
    <location>
        <begin position="43"/>
        <end position="65"/>
    </location>
</feature>
<comment type="similarity">
    <text evidence="2 9">Belongs to the splicing factor SR family.</text>
</comment>
<evidence type="ECO:0000256" key="5">
    <source>
        <dbReference type="ARBA" id="ARBA00022884"/>
    </source>
</evidence>
<dbReference type="FunFam" id="3.30.70.330:FF:000111">
    <property type="entry name" value="U2 snRNP auxiliary factor large subunit"/>
    <property type="match status" value="1"/>
</dbReference>
<evidence type="ECO:0000313" key="13">
    <source>
        <dbReference type="Proteomes" id="UP001177140"/>
    </source>
</evidence>
<keyword evidence="13" id="KW-1185">Reference proteome</keyword>
<keyword evidence="3 9" id="KW-0507">mRNA processing</keyword>
<keyword evidence="4" id="KW-0677">Repeat</keyword>
<evidence type="ECO:0000256" key="7">
    <source>
        <dbReference type="ARBA" id="ARBA00023242"/>
    </source>
</evidence>
<comment type="caution">
    <text evidence="12">The sequence shown here is derived from an EMBL/GenBank/DDBJ whole genome shotgun (WGS) entry which is preliminary data.</text>
</comment>
<dbReference type="GO" id="GO:0008380">
    <property type="term" value="P:RNA splicing"/>
    <property type="evidence" value="ECO:0007669"/>
    <property type="project" value="UniProtKB-KW"/>
</dbReference>
<sequence>MAAIDGGDFCSSVQEVISHGRRIRDYDEQHERSHKDHHRVRSDRREHCGRNRDDGDHHRNRGDDRHRHRRSRSRSRYDRDSEERHRRSRSRSRYDRDSEERHRRSRSRSRSKRKRESGFDVAPPLLDGAPTIIPGTLPSNMTQQAARHARRVYVGGLSPTSNEQSVATFFSQVMSAIGGNTAGPGDAVVNVYVNHEKNFAFVEMRSVEEASNAMALDGVIFEGAPVKVRRPSDYNPALAAALGPSQPSQKLNLAAVGISQGSTGGLEGPDRIFVGGLPYFITEVQIRDLLESFGPLRGFDLVKDSVTGTSKGYAFCAYQDTSVMDIACACLNGLRLGNKTLTVRRANQGTTQPNPAHESVLLQAQQQLALQRLVFESGAVPTKVVRLTQVVSADELKDDEEYKDIMEDMRLEGERYGSLTSVIIPRPMADDAPSPGVGSVFLEFSDTIGASKARVGLNGRKFGGNEVVVAYYPENKFAQGEYDA</sequence>
<feature type="domain" description="RRM" evidence="11">
    <location>
        <begin position="150"/>
        <end position="233"/>
    </location>
</feature>
<dbReference type="InterPro" id="IPR000504">
    <property type="entry name" value="RRM_dom"/>
</dbReference>
<dbReference type="GO" id="GO:0003723">
    <property type="term" value="F:RNA binding"/>
    <property type="evidence" value="ECO:0007669"/>
    <property type="project" value="UniProtKB-UniRule"/>
</dbReference>
<dbReference type="PANTHER" id="PTHR23139">
    <property type="entry name" value="RNA-BINDING PROTEIN"/>
    <property type="match status" value="1"/>
</dbReference>
<dbReference type="GO" id="GO:0005634">
    <property type="term" value="C:nucleus"/>
    <property type="evidence" value="ECO:0007669"/>
    <property type="project" value="UniProtKB-SubCell"/>
</dbReference>
<name>A0AA41VEE7_PAPNU</name>
<feature type="compositionally biased region" description="Basic and acidic residues" evidence="10">
    <location>
        <begin position="23"/>
        <end position="34"/>
    </location>
</feature>
<keyword evidence="6 9" id="KW-0508">mRNA splicing</keyword>
<comment type="subcellular location">
    <subcellularLocation>
        <location evidence="1 9">Nucleus</location>
    </subcellularLocation>
</comment>
<dbReference type="InterPro" id="IPR012677">
    <property type="entry name" value="Nucleotide-bd_a/b_plait_sf"/>
</dbReference>
<feature type="domain" description="RRM" evidence="11">
    <location>
        <begin position="270"/>
        <end position="348"/>
    </location>
</feature>
<evidence type="ECO:0000256" key="3">
    <source>
        <dbReference type="ARBA" id="ARBA00022664"/>
    </source>
</evidence>
<dbReference type="AlphaFoldDB" id="A0AA41VEE7"/>
<organism evidence="12 13">
    <name type="scientific">Papaver nudicaule</name>
    <name type="common">Iceland poppy</name>
    <dbReference type="NCBI Taxonomy" id="74823"/>
    <lineage>
        <taxon>Eukaryota</taxon>
        <taxon>Viridiplantae</taxon>
        <taxon>Streptophyta</taxon>
        <taxon>Embryophyta</taxon>
        <taxon>Tracheophyta</taxon>
        <taxon>Spermatophyta</taxon>
        <taxon>Magnoliopsida</taxon>
        <taxon>Ranunculales</taxon>
        <taxon>Papaveraceae</taxon>
        <taxon>Papaveroideae</taxon>
        <taxon>Papaver</taxon>
    </lineage>
</organism>
<dbReference type="NCBIfam" id="TIGR01642">
    <property type="entry name" value="U2AF_lg"/>
    <property type="match status" value="1"/>
</dbReference>
<keyword evidence="5 8" id="KW-0694">RNA-binding</keyword>
<dbReference type="GO" id="GO:0006397">
    <property type="term" value="P:mRNA processing"/>
    <property type="evidence" value="ECO:0007669"/>
    <property type="project" value="UniProtKB-KW"/>
</dbReference>
<evidence type="ECO:0000256" key="2">
    <source>
        <dbReference type="ARBA" id="ARBA00010269"/>
    </source>
</evidence>
<feature type="compositionally biased region" description="Basic and acidic residues" evidence="10">
    <location>
        <begin position="92"/>
        <end position="102"/>
    </location>
</feature>
<dbReference type="SMART" id="SM00360">
    <property type="entry name" value="RRM"/>
    <property type="match status" value="3"/>
</dbReference>
<dbReference type="FunFam" id="3.30.70.330:FF:000057">
    <property type="entry name" value="U2 snRNP auxiliary factor large subunit"/>
    <property type="match status" value="1"/>
</dbReference>